<feature type="transmembrane region" description="Helical" evidence="1">
    <location>
        <begin position="283"/>
        <end position="303"/>
    </location>
</feature>
<feature type="transmembrane region" description="Helical" evidence="1">
    <location>
        <begin position="171"/>
        <end position="191"/>
    </location>
</feature>
<keyword evidence="1" id="KW-1133">Transmembrane helix</keyword>
<dbReference type="Proteomes" id="UP000176404">
    <property type="component" value="Unassembled WGS sequence"/>
</dbReference>
<dbReference type="STRING" id="1802517.A2892_04210"/>
<reference evidence="2 3" key="1">
    <citation type="journal article" date="2016" name="Nat. Commun.">
        <title>Thousands of microbial genomes shed light on interconnected biogeochemical processes in an aquifer system.</title>
        <authorList>
            <person name="Anantharaman K."/>
            <person name="Brown C.T."/>
            <person name="Hug L.A."/>
            <person name="Sharon I."/>
            <person name="Castelle C.J."/>
            <person name="Probst A.J."/>
            <person name="Thomas B.C."/>
            <person name="Singh A."/>
            <person name="Wilkins M.J."/>
            <person name="Karaoz U."/>
            <person name="Brodie E.L."/>
            <person name="Williams K.H."/>
            <person name="Hubbard S.S."/>
            <person name="Banfield J.F."/>
        </authorList>
    </citation>
    <scope>NUCLEOTIDE SEQUENCE [LARGE SCALE GENOMIC DNA]</scope>
</reference>
<sequence>MKKGNKLTNKFKLPFFFLLIIFLYSFPTFYPYFKTPPNKVYLGQVSWFDPWDINVYVAAIRWSQENGFYFQNAYTTQPHKSVVFYPFYTLLGNIFPKLEPFLIFNLATTFAGFFLLFIIYKSSRVFLKNKKSALATTFLVCLAGGLGWIFFSKVTVPDLYMTPFTFTSTFQRAHEAIAISFYLSSLVLFFLAIKDNSIKLTIASGISSILFTFFYPFYLLSLYLICAFYSLYSFSKSKKRSIFIHILLLIFSTLPFGILYSLYLRSGSEFNNVLTPNLNTPNPVLLVLGYGILSPLLLLQFFLKKSWNKSKVFLNIWFFVSVFLSYLPFGFGRYYLRALFFPAVLICFNNLADISSRLRVKEIYVKRALFLILPISNILIILTRLTIATGLYTPSEWSFINEKEYQIFTFLRTNTPKGSGLITDDYLFGNLLPAHTNNSVYFGHNYQTPNASEKKKNIEKLYKGSFTENKAKEFLKQNYISYVLVTNKGIDFPKYLFLNRIFKNESGSIYTYQTNY</sequence>
<dbReference type="EMBL" id="MGHD01000007">
    <property type="protein sequence ID" value="OGM60219.1"/>
    <property type="molecule type" value="Genomic_DNA"/>
</dbReference>
<feature type="transmembrane region" description="Helical" evidence="1">
    <location>
        <begin position="101"/>
        <end position="120"/>
    </location>
</feature>
<dbReference type="AlphaFoldDB" id="A0A1F8B967"/>
<feature type="transmembrane region" description="Helical" evidence="1">
    <location>
        <begin position="312"/>
        <end position="329"/>
    </location>
</feature>
<feature type="transmembrane region" description="Helical" evidence="1">
    <location>
        <begin position="242"/>
        <end position="263"/>
    </location>
</feature>
<feature type="transmembrane region" description="Helical" evidence="1">
    <location>
        <begin position="368"/>
        <end position="392"/>
    </location>
</feature>
<organism evidence="2 3">
    <name type="scientific">Candidatus Woesebacteria bacterium RIFCSPLOWO2_01_FULL_39_10b</name>
    <dbReference type="NCBI Taxonomy" id="1802517"/>
    <lineage>
        <taxon>Bacteria</taxon>
        <taxon>Candidatus Woeseibacteriota</taxon>
    </lineage>
</organism>
<feature type="transmembrane region" description="Helical" evidence="1">
    <location>
        <begin position="132"/>
        <end position="151"/>
    </location>
</feature>
<protein>
    <recommendedName>
        <fullName evidence="4">Glycosyltransferase RgtA/B/C/D-like domain-containing protein</fullName>
    </recommendedName>
</protein>
<evidence type="ECO:0000256" key="1">
    <source>
        <dbReference type="SAM" id="Phobius"/>
    </source>
</evidence>
<accession>A0A1F8B967</accession>
<proteinExistence type="predicted"/>
<name>A0A1F8B967_9BACT</name>
<evidence type="ECO:0000313" key="2">
    <source>
        <dbReference type="EMBL" id="OGM60219.1"/>
    </source>
</evidence>
<evidence type="ECO:0008006" key="4">
    <source>
        <dbReference type="Google" id="ProtNLM"/>
    </source>
</evidence>
<comment type="caution">
    <text evidence="2">The sequence shown here is derived from an EMBL/GenBank/DDBJ whole genome shotgun (WGS) entry which is preliminary data.</text>
</comment>
<keyword evidence="1" id="KW-0472">Membrane</keyword>
<keyword evidence="1" id="KW-0812">Transmembrane</keyword>
<gene>
    <name evidence="2" type="ORF">A2892_04210</name>
</gene>
<feature type="transmembrane region" description="Helical" evidence="1">
    <location>
        <begin position="12"/>
        <end position="33"/>
    </location>
</feature>
<evidence type="ECO:0000313" key="3">
    <source>
        <dbReference type="Proteomes" id="UP000176404"/>
    </source>
</evidence>